<sequence length="148" mass="16677">MLHTTNMDTTAPTPRPRVDASSGNVTRSRRAKLTSQFQYGLHSPHVESSTIHFYSTVSVNSSQPERRFQLGSPCASQHVDETPGLLTPSEFTCSSLIRMIRERLAKSGTPVEPFTLSPYRRRDIRDNDMAYWVHSVTLSTPVLRSWGL</sequence>
<reference evidence="3" key="1">
    <citation type="journal article" date="2017" name="Nat. Microbiol.">
        <title>Global analysis of biosynthetic gene clusters reveals vast potential of secondary metabolite production in Penicillium species.</title>
        <authorList>
            <person name="Nielsen J.C."/>
            <person name="Grijseels S."/>
            <person name="Prigent S."/>
            <person name="Ji B."/>
            <person name="Dainat J."/>
            <person name="Nielsen K.F."/>
            <person name="Frisvad J.C."/>
            <person name="Workman M."/>
            <person name="Nielsen J."/>
        </authorList>
    </citation>
    <scope>NUCLEOTIDE SEQUENCE [LARGE SCALE GENOMIC DNA]</scope>
    <source>
        <strain evidence="3">IBT 13039</strain>
    </source>
</reference>
<protein>
    <submittedName>
        <fullName evidence="2">Uncharacterized protein</fullName>
    </submittedName>
</protein>
<accession>A0A1V6Y1Z9</accession>
<dbReference type="Proteomes" id="UP000191691">
    <property type="component" value="Unassembled WGS sequence"/>
</dbReference>
<keyword evidence="3" id="KW-1185">Reference proteome</keyword>
<dbReference type="AlphaFoldDB" id="A0A1V6Y1Z9"/>
<organism evidence="2 3">
    <name type="scientific">Penicillium nalgiovense</name>
    <dbReference type="NCBI Taxonomy" id="60175"/>
    <lineage>
        <taxon>Eukaryota</taxon>
        <taxon>Fungi</taxon>
        <taxon>Dikarya</taxon>
        <taxon>Ascomycota</taxon>
        <taxon>Pezizomycotina</taxon>
        <taxon>Eurotiomycetes</taxon>
        <taxon>Eurotiomycetidae</taxon>
        <taxon>Eurotiales</taxon>
        <taxon>Aspergillaceae</taxon>
        <taxon>Penicillium</taxon>
    </lineage>
</organism>
<comment type="caution">
    <text evidence="2">The sequence shown here is derived from an EMBL/GenBank/DDBJ whole genome shotgun (WGS) entry which is preliminary data.</text>
</comment>
<evidence type="ECO:0000256" key="1">
    <source>
        <dbReference type="SAM" id="MobiDB-lite"/>
    </source>
</evidence>
<feature type="compositionally biased region" description="Polar residues" evidence="1">
    <location>
        <begin position="1"/>
        <end position="12"/>
    </location>
</feature>
<dbReference type="EMBL" id="MOOB01000041">
    <property type="protein sequence ID" value="OQE81437.1"/>
    <property type="molecule type" value="Genomic_DNA"/>
</dbReference>
<evidence type="ECO:0000313" key="3">
    <source>
        <dbReference type="Proteomes" id="UP000191691"/>
    </source>
</evidence>
<proteinExistence type="predicted"/>
<gene>
    <name evidence="2" type="ORF">PENNAL_c0041G06516</name>
</gene>
<evidence type="ECO:0000313" key="2">
    <source>
        <dbReference type="EMBL" id="OQE81437.1"/>
    </source>
</evidence>
<feature type="region of interest" description="Disordered" evidence="1">
    <location>
        <begin position="1"/>
        <end position="29"/>
    </location>
</feature>
<name>A0A1V6Y1Z9_PENNA</name>